<dbReference type="PANTHER" id="PTHR43479">
    <property type="entry name" value="ACREF/ENVCD OPERON REPRESSOR-RELATED"/>
    <property type="match status" value="1"/>
</dbReference>
<accession>A0A9X2XV07</accession>
<evidence type="ECO:0000313" key="4">
    <source>
        <dbReference type="EMBL" id="MCU7549799.1"/>
    </source>
</evidence>
<comment type="caution">
    <text evidence="4">The sequence shown here is derived from an EMBL/GenBank/DDBJ whole genome shotgun (WGS) entry which is preliminary data.</text>
</comment>
<keyword evidence="5" id="KW-1185">Reference proteome</keyword>
<organism evidence="4 5">
    <name type="scientific">Paraflavisolibacter caeni</name>
    <dbReference type="NCBI Taxonomy" id="2982496"/>
    <lineage>
        <taxon>Bacteria</taxon>
        <taxon>Pseudomonadati</taxon>
        <taxon>Bacteroidota</taxon>
        <taxon>Chitinophagia</taxon>
        <taxon>Chitinophagales</taxon>
        <taxon>Chitinophagaceae</taxon>
        <taxon>Paraflavisolibacter</taxon>
    </lineage>
</organism>
<dbReference type="PRINTS" id="PR00455">
    <property type="entry name" value="HTHTETR"/>
</dbReference>
<dbReference type="Proteomes" id="UP001155483">
    <property type="component" value="Unassembled WGS sequence"/>
</dbReference>
<protein>
    <submittedName>
        <fullName evidence="4">TetR/AcrR family transcriptional regulator</fullName>
    </submittedName>
</protein>
<reference evidence="4" key="2">
    <citation type="submission" date="2023-04" db="EMBL/GenBank/DDBJ databases">
        <title>Paracnuella aquatica gen. nov., sp. nov., a member of the family Chitinophagaceae isolated from a hot spring.</title>
        <authorList>
            <person name="Wang C."/>
        </authorList>
    </citation>
    <scope>NUCLEOTIDE SEQUENCE</scope>
    <source>
        <strain evidence="4">LB-8</strain>
    </source>
</reference>
<evidence type="ECO:0000259" key="3">
    <source>
        <dbReference type="PROSITE" id="PS50977"/>
    </source>
</evidence>
<evidence type="ECO:0000256" key="1">
    <source>
        <dbReference type="ARBA" id="ARBA00023125"/>
    </source>
</evidence>
<dbReference type="PANTHER" id="PTHR43479:SF11">
    <property type="entry name" value="ACREF_ENVCD OPERON REPRESSOR-RELATED"/>
    <property type="match status" value="1"/>
</dbReference>
<evidence type="ECO:0000256" key="2">
    <source>
        <dbReference type="PROSITE-ProRule" id="PRU00335"/>
    </source>
</evidence>
<gene>
    <name evidence="4" type="ORF">OCK74_11775</name>
</gene>
<dbReference type="InterPro" id="IPR001647">
    <property type="entry name" value="HTH_TetR"/>
</dbReference>
<dbReference type="EMBL" id="JAOTIF010000007">
    <property type="protein sequence ID" value="MCU7549799.1"/>
    <property type="molecule type" value="Genomic_DNA"/>
</dbReference>
<reference evidence="4" key="1">
    <citation type="submission" date="2022-09" db="EMBL/GenBank/DDBJ databases">
        <authorList>
            <person name="Yuan C."/>
            <person name="Ke Z."/>
        </authorList>
    </citation>
    <scope>NUCLEOTIDE SEQUENCE</scope>
    <source>
        <strain evidence="4">LB-8</strain>
    </source>
</reference>
<sequence>MPVKDCKTEQHIKETARRIFLKEGKMLATTQEIADAAGVNRTLLHYYFRSRDMLFNVVFTEALTKLRERLHEVIGSQLGFRQKVEKLLDVFFEDLTELPYLETFITLQLNQEPHKYEEMFVHLPGGKERIRNFLKEIHHEMEKGTIPVMKPINYMMNIFALIAYPYVAKPVFKNMFDLSDTAYNKLLLDRKEMILSLLFN</sequence>
<dbReference type="RefSeq" id="WP_279297238.1">
    <property type="nucleotide sequence ID" value="NZ_JAOTIF010000007.1"/>
</dbReference>
<dbReference type="AlphaFoldDB" id="A0A9X2XV07"/>
<dbReference type="GO" id="GO:0003677">
    <property type="term" value="F:DNA binding"/>
    <property type="evidence" value="ECO:0007669"/>
    <property type="project" value="UniProtKB-UniRule"/>
</dbReference>
<dbReference type="PROSITE" id="PS50977">
    <property type="entry name" value="HTH_TETR_2"/>
    <property type="match status" value="1"/>
</dbReference>
<dbReference type="InterPro" id="IPR050624">
    <property type="entry name" value="HTH-type_Tx_Regulator"/>
</dbReference>
<dbReference type="SUPFAM" id="SSF46689">
    <property type="entry name" value="Homeodomain-like"/>
    <property type="match status" value="1"/>
</dbReference>
<dbReference type="InterPro" id="IPR009057">
    <property type="entry name" value="Homeodomain-like_sf"/>
</dbReference>
<dbReference type="Gene3D" id="1.10.357.10">
    <property type="entry name" value="Tetracycline Repressor, domain 2"/>
    <property type="match status" value="1"/>
</dbReference>
<evidence type="ECO:0000313" key="5">
    <source>
        <dbReference type="Proteomes" id="UP001155483"/>
    </source>
</evidence>
<feature type="domain" description="HTH tetR-type" evidence="3">
    <location>
        <begin position="6"/>
        <end position="66"/>
    </location>
</feature>
<feature type="DNA-binding region" description="H-T-H motif" evidence="2">
    <location>
        <begin position="29"/>
        <end position="48"/>
    </location>
</feature>
<keyword evidence="1 2" id="KW-0238">DNA-binding</keyword>
<dbReference type="Pfam" id="PF00440">
    <property type="entry name" value="TetR_N"/>
    <property type="match status" value="1"/>
</dbReference>
<name>A0A9X2XV07_9BACT</name>
<proteinExistence type="predicted"/>